<dbReference type="EMBL" id="QDFR01000001">
    <property type="protein sequence ID" value="PVE56703.1"/>
    <property type="molecule type" value="Genomic_DNA"/>
</dbReference>
<protein>
    <recommendedName>
        <fullName evidence="3">Aminoglycoside phosphotransferase</fullName>
    </recommendedName>
</protein>
<reference evidence="1 2" key="1">
    <citation type="submission" date="2018-04" db="EMBL/GenBank/DDBJ databases">
        <authorList>
            <person name="Hagen T."/>
        </authorList>
    </citation>
    <scope>NUCLEOTIDE SEQUENCE [LARGE SCALE GENOMIC DNA]</scope>
    <source>
        <strain evidence="1 2">TPD7009</strain>
    </source>
</reference>
<evidence type="ECO:0008006" key="3">
    <source>
        <dbReference type="Google" id="ProtNLM"/>
    </source>
</evidence>
<comment type="caution">
    <text evidence="1">The sequence shown here is derived from an EMBL/GenBank/DDBJ whole genome shotgun (WGS) entry which is preliminary data.</text>
</comment>
<gene>
    <name evidence="1" type="ORF">DC430_02730</name>
</gene>
<evidence type="ECO:0000313" key="2">
    <source>
        <dbReference type="Proteomes" id="UP000244335"/>
    </source>
</evidence>
<dbReference type="AlphaFoldDB" id="A0AA92C656"/>
<sequence>MSNMSKSIFRTAFERVVEARQRQADRYVSSAMLNLDDTTIAAFGTTREELRRKAKSTYVF</sequence>
<dbReference type="Proteomes" id="UP000244335">
    <property type="component" value="Unassembled WGS sequence"/>
</dbReference>
<name>A0AA92C656_RHIRH</name>
<proteinExistence type="predicted"/>
<accession>A0AA92C656</accession>
<evidence type="ECO:0000313" key="1">
    <source>
        <dbReference type="EMBL" id="PVE56703.1"/>
    </source>
</evidence>
<organism evidence="1 2">
    <name type="scientific">Rhizobium rhizogenes</name>
    <name type="common">Agrobacterium rhizogenes</name>
    <dbReference type="NCBI Taxonomy" id="359"/>
    <lineage>
        <taxon>Bacteria</taxon>
        <taxon>Pseudomonadati</taxon>
        <taxon>Pseudomonadota</taxon>
        <taxon>Alphaproteobacteria</taxon>
        <taxon>Hyphomicrobiales</taxon>
        <taxon>Rhizobiaceae</taxon>
        <taxon>Rhizobium/Agrobacterium group</taxon>
        <taxon>Rhizobium</taxon>
    </lineage>
</organism>